<dbReference type="EMBL" id="OY731398">
    <property type="protein sequence ID" value="CAJ1803602.1"/>
    <property type="molecule type" value="Genomic_DNA"/>
</dbReference>
<proteinExistence type="predicted"/>
<reference evidence="1" key="1">
    <citation type="submission" date="2023-10" db="EMBL/GenBank/DDBJ databases">
        <authorList>
            <person name="Domelevo Entfellner J.-B."/>
        </authorList>
    </citation>
    <scope>NUCLEOTIDE SEQUENCE</scope>
</reference>
<evidence type="ECO:0000313" key="1">
    <source>
        <dbReference type="EMBL" id="CAJ1803602.1"/>
    </source>
</evidence>
<evidence type="ECO:0000313" key="2">
    <source>
        <dbReference type="Proteomes" id="UP001189624"/>
    </source>
</evidence>
<gene>
    <name evidence="1" type="ORF">AYBTSS11_LOCUS705</name>
</gene>
<name>A0AA86V8N8_9FABA</name>
<dbReference type="Proteomes" id="UP001189624">
    <property type="component" value="Chromosome 1"/>
</dbReference>
<sequence length="63" mass="7122">MSDLEFTENGRSEVLQHWDVGSLLVFGGTCSHSHTWCHVLTFKLLSCIFTRNFDAPFSDGKTD</sequence>
<dbReference type="Gramene" id="rna-AYBTSS11_LOCUS705">
    <property type="protein sequence ID" value="CAJ1803602.1"/>
    <property type="gene ID" value="gene-AYBTSS11_LOCUS705"/>
</dbReference>
<keyword evidence="2" id="KW-1185">Reference proteome</keyword>
<dbReference type="AlphaFoldDB" id="A0AA86V8N8"/>
<accession>A0AA86V8N8</accession>
<organism evidence="1 2">
    <name type="scientific">Sphenostylis stenocarpa</name>
    <dbReference type="NCBI Taxonomy" id="92480"/>
    <lineage>
        <taxon>Eukaryota</taxon>
        <taxon>Viridiplantae</taxon>
        <taxon>Streptophyta</taxon>
        <taxon>Embryophyta</taxon>
        <taxon>Tracheophyta</taxon>
        <taxon>Spermatophyta</taxon>
        <taxon>Magnoliopsida</taxon>
        <taxon>eudicotyledons</taxon>
        <taxon>Gunneridae</taxon>
        <taxon>Pentapetalae</taxon>
        <taxon>rosids</taxon>
        <taxon>fabids</taxon>
        <taxon>Fabales</taxon>
        <taxon>Fabaceae</taxon>
        <taxon>Papilionoideae</taxon>
        <taxon>50 kb inversion clade</taxon>
        <taxon>NPAAA clade</taxon>
        <taxon>indigoferoid/millettioid clade</taxon>
        <taxon>Phaseoleae</taxon>
        <taxon>Sphenostylis</taxon>
    </lineage>
</organism>
<protein>
    <submittedName>
        <fullName evidence="1">Uncharacterized protein</fullName>
    </submittedName>
</protein>